<evidence type="ECO:0000256" key="2">
    <source>
        <dbReference type="ARBA" id="ARBA00022448"/>
    </source>
</evidence>
<dbReference type="OrthoDB" id="9809173at2"/>
<dbReference type="InterPro" id="IPR035906">
    <property type="entry name" value="MetI-like_sf"/>
</dbReference>
<dbReference type="GO" id="GO:0005886">
    <property type="term" value="C:plasma membrane"/>
    <property type="evidence" value="ECO:0007669"/>
    <property type="project" value="UniProtKB-SubCell"/>
</dbReference>
<feature type="domain" description="ABC transmembrane type-1" evidence="8">
    <location>
        <begin position="74"/>
        <end position="288"/>
    </location>
</feature>
<evidence type="ECO:0000256" key="7">
    <source>
        <dbReference type="RuleBase" id="RU363032"/>
    </source>
</evidence>
<feature type="transmembrane region" description="Helical" evidence="7">
    <location>
        <begin position="268"/>
        <end position="287"/>
    </location>
</feature>
<dbReference type="PANTHER" id="PTHR30193">
    <property type="entry name" value="ABC TRANSPORTER PERMEASE PROTEIN"/>
    <property type="match status" value="1"/>
</dbReference>
<evidence type="ECO:0000256" key="1">
    <source>
        <dbReference type="ARBA" id="ARBA00004651"/>
    </source>
</evidence>
<dbReference type="EMBL" id="FQZO01000003">
    <property type="protein sequence ID" value="SHJ13715.1"/>
    <property type="molecule type" value="Genomic_DNA"/>
</dbReference>
<keyword evidence="3" id="KW-1003">Cell membrane</keyword>
<dbReference type="Proteomes" id="UP000184080">
    <property type="component" value="Unassembled WGS sequence"/>
</dbReference>
<dbReference type="Pfam" id="PF00528">
    <property type="entry name" value="BPD_transp_1"/>
    <property type="match status" value="1"/>
</dbReference>
<feature type="transmembrane region" description="Helical" evidence="7">
    <location>
        <begin position="111"/>
        <end position="131"/>
    </location>
</feature>
<keyword evidence="6 7" id="KW-0472">Membrane</keyword>
<evidence type="ECO:0000256" key="4">
    <source>
        <dbReference type="ARBA" id="ARBA00022692"/>
    </source>
</evidence>
<dbReference type="PROSITE" id="PS50928">
    <property type="entry name" value="ABC_TM1"/>
    <property type="match status" value="1"/>
</dbReference>
<feature type="transmembrane region" description="Helical" evidence="7">
    <location>
        <begin position="12"/>
        <end position="34"/>
    </location>
</feature>
<evidence type="ECO:0000256" key="6">
    <source>
        <dbReference type="ARBA" id="ARBA00023136"/>
    </source>
</evidence>
<keyword evidence="4 7" id="KW-0812">Transmembrane</keyword>
<dbReference type="SUPFAM" id="SSF161098">
    <property type="entry name" value="MetI-like"/>
    <property type="match status" value="1"/>
</dbReference>
<feature type="transmembrane region" description="Helical" evidence="7">
    <location>
        <begin position="78"/>
        <end position="99"/>
    </location>
</feature>
<comment type="subcellular location">
    <subcellularLocation>
        <location evidence="1 7">Cell membrane</location>
        <topology evidence="1 7">Multi-pass membrane protein</topology>
    </subcellularLocation>
</comment>
<feature type="transmembrane region" description="Helical" evidence="7">
    <location>
        <begin position="213"/>
        <end position="233"/>
    </location>
</feature>
<keyword evidence="5 7" id="KW-1133">Transmembrane helix</keyword>
<organism evidence="9 10">
    <name type="scientific">Clostridium amylolyticum</name>
    <dbReference type="NCBI Taxonomy" id="1121298"/>
    <lineage>
        <taxon>Bacteria</taxon>
        <taxon>Bacillati</taxon>
        <taxon>Bacillota</taxon>
        <taxon>Clostridia</taxon>
        <taxon>Eubacteriales</taxon>
        <taxon>Clostridiaceae</taxon>
        <taxon>Clostridium</taxon>
    </lineage>
</organism>
<dbReference type="GO" id="GO:0055085">
    <property type="term" value="P:transmembrane transport"/>
    <property type="evidence" value="ECO:0007669"/>
    <property type="project" value="InterPro"/>
</dbReference>
<evidence type="ECO:0000256" key="5">
    <source>
        <dbReference type="ARBA" id="ARBA00022989"/>
    </source>
</evidence>
<accession>A0A1M6GUY5</accession>
<dbReference type="Gene3D" id="1.10.3720.10">
    <property type="entry name" value="MetI-like"/>
    <property type="match status" value="1"/>
</dbReference>
<reference evidence="9 10" key="1">
    <citation type="submission" date="2016-11" db="EMBL/GenBank/DDBJ databases">
        <authorList>
            <person name="Jaros S."/>
            <person name="Januszkiewicz K."/>
            <person name="Wedrychowicz H."/>
        </authorList>
    </citation>
    <scope>NUCLEOTIDE SEQUENCE [LARGE SCALE GENOMIC DNA]</scope>
    <source>
        <strain evidence="9 10">DSM 21864</strain>
    </source>
</reference>
<dbReference type="AlphaFoldDB" id="A0A1M6GUY5"/>
<dbReference type="PANTHER" id="PTHR30193:SF37">
    <property type="entry name" value="INNER MEMBRANE ABC TRANSPORTER PERMEASE PROTEIN YCJO"/>
    <property type="match status" value="1"/>
</dbReference>
<comment type="similarity">
    <text evidence="7">Belongs to the binding-protein-dependent transport system permease family.</text>
</comment>
<evidence type="ECO:0000313" key="10">
    <source>
        <dbReference type="Proteomes" id="UP000184080"/>
    </source>
</evidence>
<proteinExistence type="inferred from homology"/>
<dbReference type="STRING" id="1121298.SAMN05444401_2254"/>
<protein>
    <submittedName>
        <fullName evidence="9">Carbohydrate ABC transporter membrane protein 1, CUT1 family</fullName>
    </submittedName>
</protein>
<gene>
    <name evidence="9" type="ORF">SAMN05444401_2254</name>
</gene>
<sequence length="299" mass="34035">MRVRTISKKKSSNYFWAYLMIAPLVIGLSIFYIIPFFSNLFISFTNMGPFGTYKFIGIENYKKILVDPNFYLAFKNTFIYTLISVPITIILSIILAVLLNSDIKGLSIYRTVYFLPAITMPAAISMVWRWLLNSDFGLINFTLSKFGIQGPGWVTNPKIALYSVIIVGVWSKVGYNMIILLAGLQGISKAYYEAAEIDGAGTFKKFFSITIPLLTPTIFFVVIMTLIGSFQVFEYIFMMIPNNSVALESTQSVVYLFYKNAFMLGEKGYASAISIILFLVIMVFTFIQLKFQNKWVHYD</sequence>
<keyword evidence="10" id="KW-1185">Reference proteome</keyword>
<evidence type="ECO:0000256" key="3">
    <source>
        <dbReference type="ARBA" id="ARBA00022475"/>
    </source>
</evidence>
<keyword evidence="2 7" id="KW-0813">Transport</keyword>
<dbReference type="InterPro" id="IPR051393">
    <property type="entry name" value="ABC_transporter_permease"/>
</dbReference>
<evidence type="ECO:0000313" key="9">
    <source>
        <dbReference type="EMBL" id="SHJ13715.1"/>
    </source>
</evidence>
<evidence type="ECO:0000259" key="8">
    <source>
        <dbReference type="PROSITE" id="PS50928"/>
    </source>
</evidence>
<dbReference type="InterPro" id="IPR000515">
    <property type="entry name" value="MetI-like"/>
</dbReference>
<name>A0A1M6GUY5_9CLOT</name>
<dbReference type="RefSeq" id="WP_073006537.1">
    <property type="nucleotide sequence ID" value="NZ_FQZO01000003.1"/>
</dbReference>
<feature type="transmembrane region" description="Helical" evidence="7">
    <location>
        <begin position="159"/>
        <end position="182"/>
    </location>
</feature>
<dbReference type="CDD" id="cd06261">
    <property type="entry name" value="TM_PBP2"/>
    <property type="match status" value="1"/>
</dbReference>